<organism evidence="7 8">
    <name type="scientific">Pseudocercospora fuligena</name>
    <dbReference type="NCBI Taxonomy" id="685502"/>
    <lineage>
        <taxon>Eukaryota</taxon>
        <taxon>Fungi</taxon>
        <taxon>Dikarya</taxon>
        <taxon>Ascomycota</taxon>
        <taxon>Pezizomycotina</taxon>
        <taxon>Dothideomycetes</taxon>
        <taxon>Dothideomycetidae</taxon>
        <taxon>Mycosphaerellales</taxon>
        <taxon>Mycosphaerellaceae</taxon>
        <taxon>Pseudocercospora</taxon>
    </lineage>
</organism>
<evidence type="ECO:0000313" key="7">
    <source>
        <dbReference type="EMBL" id="KAF7188296.1"/>
    </source>
</evidence>
<dbReference type="GO" id="GO:0005506">
    <property type="term" value="F:iron ion binding"/>
    <property type="evidence" value="ECO:0007669"/>
    <property type="project" value="InterPro"/>
</dbReference>
<gene>
    <name evidence="7" type="ORF">HII31_10360</name>
</gene>
<keyword evidence="6" id="KW-0472">Membrane</keyword>
<dbReference type="PANTHER" id="PTHR24305:SF156">
    <property type="entry name" value="P450, PUTATIVE (EUROFUNG)-RELATED"/>
    <property type="match status" value="1"/>
</dbReference>
<evidence type="ECO:0000256" key="2">
    <source>
        <dbReference type="ARBA" id="ARBA00022723"/>
    </source>
</evidence>
<keyword evidence="6" id="KW-1133">Transmembrane helix</keyword>
<name>A0A8H6R961_9PEZI</name>
<comment type="similarity">
    <text evidence="5">Belongs to the cytochrome P450 family.</text>
</comment>
<evidence type="ECO:0000256" key="6">
    <source>
        <dbReference type="SAM" id="Phobius"/>
    </source>
</evidence>
<dbReference type="PRINTS" id="PR00463">
    <property type="entry name" value="EP450I"/>
</dbReference>
<proteinExistence type="inferred from homology"/>
<keyword evidence="5" id="KW-0560">Oxidoreductase</keyword>
<dbReference type="GO" id="GO:0004497">
    <property type="term" value="F:monooxygenase activity"/>
    <property type="evidence" value="ECO:0007669"/>
    <property type="project" value="UniProtKB-KW"/>
</dbReference>
<feature type="binding site" description="axial binding residue" evidence="4">
    <location>
        <position position="445"/>
    </location>
    <ligand>
        <name>heme</name>
        <dbReference type="ChEBI" id="CHEBI:30413"/>
    </ligand>
    <ligandPart>
        <name>Fe</name>
        <dbReference type="ChEBI" id="CHEBI:18248"/>
    </ligandPart>
</feature>
<dbReference type="Gene3D" id="1.10.630.10">
    <property type="entry name" value="Cytochrome P450"/>
    <property type="match status" value="1"/>
</dbReference>
<comment type="caution">
    <text evidence="7">The sequence shown here is derived from an EMBL/GenBank/DDBJ whole genome shotgun (WGS) entry which is preliminary data.</text>
</comment>
<dbReference type="PANTHER" id="PTHR24305">
    <property type="entry name" value="CYTOCHROME P450"/>
    <property type="match status" value="1"/>
</dbReference>
<dbReference type="Pfam" id="PF00067">
    <property type="entry name" value="p450"/>
    <property type="match status" value="1"/>
</dbReference>
<keyword evidence="4 5" id="KW-0349">Heme</keyword>
<dbReference type="CDD" id="cd11062">
    <property type="entry name" value="CYP58-like"/>
    <property type="match status" value="1"/>
</dbReference>
<keyword evidence="3 4" id="KW-0408">Iron</keyword>
<dbReference type="InterPro" id="IPR050121">
    <property type="entry name" value="Cytochrome_P450_monoxygenase"/>
</dbReference>
<dbReference type="AlphaFoldDB" id="A0A8H6R961"/>
<evidence type="ECO:0000256" key="4">
    <source>
        <dbReference type="PIRSR" id="PIRSR602401-1"/>
    </source>
</evidence>
<evidence type="ECO:0000313" key="8">
    <source>
        <dbReference type="Proteomes" id="UP000660729"/>
    </source>
</evidence>
<dbReference type="Proteomes" id="UP000660729">
    <property type="component" value="Unassembled WGS sequence"/>
</dbReference>
<evidence type="ECO:0000256" key="1">
    <source>
        <dbReference type="ARBA" id="ARBA00001971"/>
    </source>
</evidence>
<accession>A0A8H6R961</accession>
<keyword evidence="5 7" id="KW-0503">Monooxygenase</keyword>
<dbReference type="InterPro" id="IPR001128">
    <property type="entry name" value="Cyt_P450"/>
</dbReference>
<sequence>MRVLETAVVNYSPVSLTAVAITALSISYIIYRTYFDALSHIPGPLICRLTNLWAWTHSWLGDESRQIDRLHKIYGPVVRIAPNEVVFSEGDALGPIYAERGGFLKAPCYRNFDSEGHETIFSTLSPQHRAVRSKAVMPVFSTANIRSRQEDIEGCVNNFVDRLKKEAEKSRKAKEATGIASPVDVLNLSRGLAIDSVCAYLFGKDYGGVHEEDQPELSASLYVDSVVAFGRFFFLPPWLFVPIYTFLSWLNPPSKAELASAEKVNSFTSPLVTKSPREDTYQTRLIKAGCSNHEADVQMKDVIFAGTDTTGTNFASLLFHLARNPDVYKKLRDEILTSEQEDPDYNPQNLKYLDSVLRESLRLSMANPTRFPRVVPPSGFTYSSPATQKSYFLPNGTIVGLQPWTLHHDLSVFEDPFVFRPERWAEPTKAMLRDFIPFGLGSRMCIARNLAMFELCLATRAVVRSGVLENAKTVRERIEVVEWFNAKVVGGRIELVW</sequence>
<dbReference type="PROSITE" id="PS00086">
    <property type="entry name" value="CYTOCHROME_P450"/>
    <property type="match status" value="1"/>
</dbReference>
<dbReference type="SUPFAM" id="SSF48264">
    <property type="entry name" value="Cytochrome P450"/>
    <property type="match status" value="1"/>
</dbReference>
<dbReference type="GO" id="GO:0016705">
    <property type="term" value="F:oxidoreductase activity, acting on paired donors, with incorporation or reduction of molecular oxygen"/>
    <property type="evidence" value="ECO:0007669"/>
    <property type="project" value="InterPro"/>
</dbReference>
<protein>
    <submittedName>
        <fullName evidence="7">Cytochrome P450 monooxygenase</fullName>
    </submittedName>
</protein>
<comment type="cofactor">
    <cofactor evidence="1 4">
        <name>heme</name>
        <dbReference type="ChEBI" id="CHEBI:30413"/>
    </cofactor>
</comment>
<dbReference type="EMBL" id="JABCIY010000211">
    <property type="protein sequence ID" value="KAF7188296.1"/>
    <property type="molecule type" value="Genomic_DNA"/>
</dbReference>
<keyword evidence="2 4" id="KW-0479">Metal-binding</keyword>
<dbReference type="GO" id="GO:0020037">
    <property type="term" value="F:heme binding"/>
    <property type="evidence" value="ECO:0007669"/>
    <property type="project" value="InterPro"/>
</dbReference>
<dbReference type="PRINTS" id="PR00385">
    <property type="entry name" value="P450"/>
</dbReference>
<dbReference type="InterPro" id="IPR002401">
    <property type="entry name" value="Cyt_P450_E_grp-I"/>
</dbReference>
<dbReference type="OrthoDB" id="1470350at2759"/>
<keyword evidence="8" id="KW-1185">Reference proteome</keyword>
<feature type="transmembrane region" description="Helical" evidence="6">
    <location>
        <begin position="12"/>
        <end position="31"/>
    </location>
</feature>
<evidence type="ECO:0000256" key="3">
    <source>
        <dbReference type="ARBA" id="ARBA00023004"/>
    </source>
</evidence>
<keyword evidence="6" id="KW-0812">Transmembrane</keyword>
<dbReference type="InterPro" id="IPR017972">
    <property type="entry name" value="Cyt_P450_CS"/>
</dbReference>
<dbReference type="InterPro" id="IPR036396">
    <property type="entry name" value="Cyt_P450_sf"/>
</dbReference>
<evidence type="ECO:0000256" key="5">
    <source>
        <dbReference type="RuleBase" id="RU000461"/>
    </source>
</evidence>
<reference evidence="7" key="1">
    <citation type="submission" date="2020-04" db="EMBL/GenBank/DDBJ databases">
        <title>Draft genome resource of the tomato pathogen Pseudocercospora fuligena.</title>
        <authorList>
            <person name="Zaccaron A."/>
        </authorList>
    </citation>
    <scope>NUCLEOTIDE SEQUENCE</scope>
    <source>
        <strain evidence="7">PF001</strain>
    </source>
</reference>